<name>A0A0G0XUU9_9BACT</name>
<sequence length="231" mass="24739">MENSYIPRFILILILFIFGANIVIVDFFLIQNKSLVLNSKVQPEPGAAQINLPNIVNPTMVVSPPLLVVSSPTAAPLPSPSVTPAPITGNICPVACVNLINKSKSAVAPSQKESSISIQTSGSTQVYNDWYTIPGSEFTFNKGNYPGAKSYYFQTNLSTDSTDRIAYARLYDATHGIGVTGSDITTPSTSLSQVQSGQLNPFSGNLTIRVQIRGLNGNLVTIGNSRIVVVY</sequence>
<evidence type="ECO:0000313" key="3">
    <source>
        <dbReference type="Proteomes" id="UP000034676"/>
    </source>
</evidence>
<keyword evidence="1" id="KW-0472">Membrane</keyword>
<feature type="transmembrane region" description="Helical" evidence="1">
    <location>
        <begin position="6"/>
        <end position="30"/>
    </location>
</feature>
<keyword evidence="1" id="KW-0812">Transmembrane</keyword>
<dbReference type="AlphaFoldDB" id="A0A0G0XUU9"/>
<gene>
    <name evidence="2" type="ORF">UU42_C0008G0003</name>
</gene>
<accession>A0A0G0XUU9</accession>
<dbReference type="EMBL" id="LCAO01000008">
    <property type="protein sequence ID" value="KKR91667.1"/>
    <property type="molecule type" value="Genomic_DNA"/>
</dbReference>
<evidence type="ECO:0000313" key="2">
    <source>
        <dbReference type="EMBL" id="KKR91667.1"/>
    </source>
</evidence>
<dbReference type="Proteomes" id="UP000034676">
    <property type="component" value="Unassembled WGS sequence"/>
</dbReference>
<proteinExistence type="predicted"/>
<protein>
    <submittedName>
        <fullName evidence="2">Uncharacterized protein</fullName>
    </submittedName>
</protein>
<evidence type="ECO:0000256" key="1">
    <source>
        <dbReference type="SAM" id="Phobius"/>
    </source>
</evidence>
<reference evidence="2 3" key="1">
    <citation type="journal article" date="2015" name="Nature">
        <title>rRNA introns, odd ribosomes, and small enigmatic genomes across a large radiation of phyla.</title>
        <authorList>
            <person name="Brown C.T."/>
            <person name="Hug L.A."/>
            <person name="Thomas B.C."/>
            <person name="Sharon I."/>
            <person name="Castelle C.J."/>
            <person name="Singh A."/>
            <person name="Wilkins M.J."/>
            <person name="Williams K.H."/>
            <person name="Banfield J.F."/>
        </authorList>
    </citation>
    <scope>NUCLEOTIDE SEQUENCE [LARGE SCALE GENOMIC DNA]</scope>
</reference>
<keyword evidence="1" id="KW-1133">Transmembrane helix</keyword>
<organism evidence="2 3">
    <name type="scientific">Candidatus Woesebacteria bacterium GW2011_GWA1_41_13b</name>
    <dbReference type="NCBI Taxonomy" id="1618555"/>
    <lineage>
        <taxon>Bacteria</taxon>
        <taxon>Candidatus Woeseibacteriota</taxon>
    </lineage>
</organism>
<comment type="caution">
    <text evidence="2">The sequence shown here is derived from an EMBL/GenBank/DDBJ whole genome shotgun (WGS) entry which is preliminary data.</text>
</comment>